<dbReference type="VEuPathDB" id="VectorBase:HLOH_052698"/>
<evidence type="ECO:0000256" key="4">
    <source>
        <dbReference type="ARBA" id="ARBA00023128"/>
    </source>
</evidence>
<comment type="subcellular location">
    <subcellularLocation>
        <location evidence="1">Mitochondrion</location>
    </subcellularLocation>
</comment>
<evidence type="ECO:0000256" key="3">
    <source>
        <dbReference type="ARBA" id="ARBA00022980"/>
    </source>
</evidence>
<name>A0A9J6G2Q8_HAELO</name>
<accession>A0A9J6G2Q8</accession>
<keyword evidence="5" id="KW-0687">Ribonucleoprotein</keyword>
<dbReference type="Proteomes" id="UP000821853">
    <property type="component" value="Chromosome 3"/>
</dbReference>
<dbReference type="GO" id="GO:0003735">
    <property type="term" value="F:structural constituent of ribosome"/>
    <property type="evidence" value="ECO:0007669"/>
    <property type="project" value="TreeGrafter"/>
</dbReference>
<comment type="similarity">
    <text evidence="6">Belongs to the mitochondrion-specific ribosomal protein mL54 family.</text>
</comment>
<evidence type="ECO:0000313" key="9">
    <source>
        <dbReference type="Proteomes" id="UP000821853"/>
    </source>
</evidence>
<evidence type="ECO:0000313" key="8">
    <source>
        <dbReference type="EMBL" id="KAH9369778.1"/>
    </source>
</evidence>
<dbReference type="PANTHER" id="PTHR28595:SF1">
    <property type="entry name" value="LARGE RIBOSOMAL SUBUNIT PROTEIN ML54"/>
    <property type="match status" value="1"/>
</dbReference>
<keyword evidence="4" id="KW-0496">Mitochondrion</keyword>
<keyword evidence="9" id="KW-1185">Reference proteome</keyword>
<reference evidence="8 9" key="1">
    <citation type="journal article" date="2020" name="Cell">
        <title>Large-Scale Comparative Analyses of Tick Genomes Elucidate Their Genetic Diversity and Vector Capacities.</title>
        <authorList>
            <consortium name="Tick Genome and Microbiome Consortium (TIGMIC)"/>
            <person name="Jia N."/>
            <person name="Wang J."/>
            <person name="Shi W."/>
            <person name="Du L."/>
            <person name="Sun Y."/>
            <person name="Zhan W."/>
            <person name="Jiang J.F."/>
            <person name="Wang Q."/>
            <person name="Zhang B."/>
            <person name="Ji P."/>
            <person name="Bell-Sakyi L."/>
            <person name="Cui X.M."/>
            <person name="Yuan T.T."/>
            <person name="Jiang B.G."/>
            <person name="Yang W.F."/>
            <person name="Lam T.T."/>
            <person name="Chang Q.C."/>
            <person name="Ding S.J."/>
            <person name="Wang X.J."/>
            <person name="Zhu J.G."/>
            <person name="Ruan X.D."/>
            <person name="Zhao L."/>
            <person name="Wei J.T."/>
            <person name="Ye R.Z."/>
            <person name="Que T.C."/>
            <person name="Du C.H."/>
            <person name="Zhou Y.H."/>
            <person name="Cheng J.X."/>
            <person name="Dai P.F."/>
            <person name="Guo W.B."/>
            <person name="Han X.H."/>
            <person name="Huang E.J."/>
            <person name="Li L.F."/>
            <person name="Wei W."/>
            <person name="Gao Y.C."/>
            <person name="Liu J.Z."/>
            <person name="Shao H.Z."/>
            <person name="Wang X."/>
            <person name="Wang C.C."/>
            <person name="Yang T.C."/>
            <person name="Huo Q.B."/>
            <person name="Li W."/>
            <person name="Chen H.Y."/>
            <person name="Chen S.E."/>
            <person name="Zhou L.G."/>
            <person name="Ni X.B."/>
            <person name="Tian J.H."/>
            <person name="Sheng Y."/>
            <person name="Liu T."/>
            <person name="Pan Y.S."/>
            <person name="Xia L.Y."/>
            <person name="Li J."/>
            <person name="Zhao F."/>
            <person name="Cao W.C."/>
        </authorList>
    </citation>
    <scope>NUCLEOTIDE SEQUENCE [LARGE SCALE GENOMIC DNA]</scope>
    <source>
        <strain evidence="8">HaeL-2018</strain>
    </source>
</reference>
<dbReference type="AlphaFoldDB" id="A0A9J6G2Q8"/>
<evidence type="ECO:0000256" key="1">
    <source>
        <dbReference type="ARBA" id="ARBA00004173"/>
    </source>
</evidence>
<dbReference type="GO" id="GO:0005762">
    <property type="term" value="C:mitochondrial large ribosomal subunit"/>
    <property type="evidence" value="ECO:0007669"/>
    <property type="project" value="TreeGrafter"/>
</dbReference>
<dbReference type="OrthoDB" id="10252718at2759"/>
<dbReference type="EMBL" id="JABSTR010000005">
    <property type="protein sequence ID" value="KAH9369778.1"/>
    <property type="molecule type" value="Genomic_DNA"/>
</dbReference>
<dbReference type="OMA" id="HEREDVW"/>
<sequence>MPDSEVSAVVSGRHMDNDTNILKEGQDIELGPDDAYPSWLWELPLDGPPPLSELDPETVEYWETLHRQALLHQNRMLSKAPKIRLRINEKEKMAKLRAIRFRALAAHHYDPGTPLEAHREQLERHRLDW</sequence>
<protein>
    <recommendedName>
        <fullName evidence="7">Large ribosomal subunit protein mL54</fullName>
    </recommendedName>
</protein>
<evidence type="ECO:0000256" key="7">
    <source>
        <dbReference type="ARBA" id="ARBA00035179"/>
    </source>
</evidence>
<keyword evidence="3" id="KW-0689">Ribosomal protein</keyword>
<evidence type="ECO:0000256" key="5">
    <source>
        <dbReference type="ARBA" id="ARBA00023274"/>
    </source>
</evidence>
<comment type="caution">
    <text evidence="8">The sequence shown here is derived from an EMBL/GenBank/DDBJ whole genome shotgun (WGS) entry which is preliminary data.</text>
</comment>
<evidence type="ECO:0000256" key="6">
    <source>
        <dbReference type="ARBA" id="ARBA00033752"/>
    </source>
</evidence>
<gene>
    <name evidence="8" type="ORF">HPB48_011635</name>
</gene>
<dbReference type="PANTHER" id="PTHR28595">
    <property type="entry name" value="39S RIBOSOMAL PROTEIN L54, MITOCHONDRIAL"/>
    <property type="match status" value="1"/>
</dbReference>
<dbReference type="InterPro" id="IPR013870">
    <property type="entry name" value="Ribosomal_mL54"/>
</dbReference>
<proteinExistence type="inferred from homology"/>
<dbReference type="Pfam" id="PF08561">
    <property type="entry name" value="Ribosomal_L37"/>
    <property type="match status" value="1"/>
</dbReference>
<evidence type="ECO:0000256" key="2">
    <source>
        <dbReference type="ARBA" id="ARBA00022946"/>
    </source>
</evidence>
<keyword evidence="2" id="KW-0809">Transit peptide</keyword>
<organism evidence="8 9">
    <name type="scientific">Haemaphysalis longicornis</name>
    <name type="common">Bush tick</name>
    <dbReference type="NCBI Taxonomy" id="44386"/>
    <lineage>
        <taxon>Eukaryota</taxon>
        <taxon>Metazoa</taxon>
        <taxon>Ecdysozoa</taxon>
        <taxon>Arthropoda</taxon>
        <taxon>Chelicerata</taxon>
        <taxon>Arachnida</taxon>
        <taxon>Acari</taxon>
        <taxon>Parasitiformes</taxon>
        <taxon>Ixodida</taxon>
        <taxon>Ixodoidea</taxon>
        <taxon>Ixodidae</taxon>
        <taxon>Haemaphysalinae</taxon>
        <taxon>Haemaphysalis</taxon>
    </lineage>
</organism>